<protein>
    <submittedName>
        <fullName evidence="1">LysM domain-containing protein ARB_00327</fullName>
    </submittedName>
</protein>
<keyword evidence="2" id="KW-1185">Reference proteome</keyword>
<dbReference type="AlphaFoldDB" id="A0AA37LWZ1"/>
<organism evidence="1 2">
    <name type="scientific">Colletotrichum liriopes</name>
    <dbReference type="NCBI Taxonomy" id="708192"/>
    <lineage>
        <taxon>Eukaryota</taxon>
        <taxon>Fungi</taxon>
        <taxon>Dikarya</taxon>
        <taxon>Ascomycota</taxon>
        <taxon>Pezizomycotina</taxon>
        <taxon>Sordariomycetes</taxon>
        <taxon>Hypocreomycetidae</taxon>
        <taxon>Glomerellales</taxon>
        <taxon>Glomerellaceae</taxon>
        <taxon>Colletotrichum</taxon>
        <taxon>Colletotrichum spaethianum species complex</taxon>
    </lineage>
</organism>
<gene>
    <name evidence="1" type="ORF">ColLi_11333</name>
</gene>
<dbReference type="EMBL" id="BPPX01000033">
    <property type="protein sequence ID" value="GJC88495.1"/>
    <property type="molecule type" value="Genomic_DNA"/>
</dbReference>
<dbReference type="Proteomes" id="UP001055172">
    <property type="component" value="Unassembled WGS sequence"/>
</dbReference>
<evidence type="ECO:0000313" key="1">
    <source>
        <dbReference type="EMBL" id="GJC88495.1"/>
    </source>
</evidence>
<comment type="caution">
    <text evidence="1">The sequence shown here is derived from an EMBL/GenBank/DDBJ whole genome shotgun (WGS) entry which is preliminary data.</text>
</comment>
<sequence>MAYFISLSQLLCASMFMLGLFTWLSHDSKLFATDILPERLSTGCINALTADIACGYGITSFKRGEYYSLTELKVLCVDTCASALASFHGNVVANCAAD</sequence>
<proteinExistence type="predicted"/>
<evidence type="ECO:0000313" key="2">
    <source>
        <dbReference type="Proteomes" id="UP001055172"/>
    </source>
</evidence>
<name>A0AA37LWZ1_9PEZI</name>
<reference evidence="1 2" key="1">
    <citation type="submission" date="2021-07" db="EMBL/GenBank/DDBJ databases">
        <title>Genome data of Colletotrichum spaethianum.</title>
        <authorList>
            <person name="Utami Y.D."/>
            <person name="Hiruma K."/>
        </authorList>
    </citation>
    <scope>NUCLEOTIDE SEQUENCE [LARGE SCALE GENOMIC DNA]</scope>
    <source>
        <strain evidence="1 2">MAFF 242679</strain>
    </source>
</reference>
<accession>A0AA37LWZ1</accession>